<sequence>MALTPSAHADTFARDHLPPAEQWPAFEFTLPELQYPDRLNAGSALIDRAVERFGPDRPALLTPDGTRWTYGELQTRANQVAQVLTEDLGLVPGNRVLLRSPNNPWTVAAWLGVLKAGGVVVTTMFALRAAEIAQILERTTPTVALVDHRFAEDLEEAVAGLGGSTAVVRPAGVRPAVVRYGGDGADDLTVRAAAKSGRFDAVETAADDVALLGPTSGSTGVPKVTMHFHRDILANADTFARHILAPTEDDVFACSAPFAFTFGLGQLVVFPLRFGASALLTERTTPVQLAELVAEHGVTVLATAPTAYRAILKEGRAHLLAGVTRAVSAGEHLPQEVWQHVHEETGLKLINGIGATELLHVFISAAGEDIRPGATGRPVPGYRATVLDADGNEVAAGELGRLAVIGPTGCRYLDDERQTGYVVGGWNVTGDTFYRDADGYFYYQARADDMIVSSGYNIGAPEVEAAVDEHPDVMECGVVGRPDAERGTVVCAFVVLREGVEGDDAKRREIQDFVKSRIAPYKYPRDIRFVDALPRNPSGKLQHYRLREQAATNGTQV</sequence>
<dbReference type="InterPro" id="IPR000873">
    <property type="entry name" value="AMP-dep_synth/lig_dom"/>
</dbReference>
<evidence type="ECO:0000313" key="4">
    <source>
        <dbReference type="EMBL" id="MEN2745602.1"/>
    </source>
</evidence>
<keyword evidence="5" id="KW-1185">Reference proteome</keyword>
<accession>A0ABU9X2D2</accession>
<feature type="domain" description="AMP-binding enzyme C-terminal" evidence="3">
    <location>
        <begin position="462"/>
        <end position="540"/>
    </location>
</feature>
<evidence type="ECO:0000256" key="1">
    <source>
        <dbReference type="ARBA" id="ARBA00022598"/>
    </source>
</evidence>
<dbReference type="SUPFAM" id="SSF56801">
    <property type="entry name" value="Acetyl-CoA synthetase-like"/>
    <property type="match status" value="1"/>
</dbReference>
<dbReference type="Gene3D" id="3.40.50.12780">
    <property type="entry name" value="N-terminal domain of ligase-like"/>
    <property type="match status" value="1"/>
</dbReference>
<evidence type="ECO:0000259" key="2">
    <source>
        <dbReference type="Pfam" id="PF00501"/>
    </source>
</evidence>
<dbReference type="InterPro" id="IPR045851">
    <property type="entry name" value="AMP-bd_C_sf"/>
</dbReference>
<dbReference type="RefSeq" id="WP_345886077.1">
    <property type="nucleotide sequence ID" value="NZ_JBDFRB010000015.1"/>
</dbReference>
<dbReference type="InterPro" id="IPR042099">
    <property type="entry name" value="ANL_N_sf"/>
</dbReference>
<dbReference type="PROSITE" id="PS00455">
    <property type="entry name" value="AMP_BINDING"/>
    <property type="match status" value="1"/>
</dbReference>
<dbReference type="InterPro" id="IPR020845">
    <property type="entry name" value="AMP-binding_CS"/>
</dbReference>
<comment type="caution">
    <text evidence="4">The sequence shown here is derived from an EMBL/GenBank/DDBJ whole genome shotgun (WGS) entry which is preliminary data.</text>
</comment>
<protein>
    <submittedName>
        <fullName evidence="4">AMP-binding protein</fullName>
    </submittedName>
</protein>
<organism evidence="4 5">
    <name type="scientific">Sinomonas halotolerans</name>
    <dbReference type="NCBI Taxonomy" id="1644133"/>
    <lineage>
        <taxon>Bacteria</taxon>
        <taxon>Bacillati</taxon>
        <taxon>Actinomycetota</taxon>
        <taxon>Actinomycetes</taxon>
        <taxon>Micrococcales</taxon>
        <taxon>Micrococcaceae</taxon>
        <taxon>Sinomonas</taxon>
    </lineage>
</organism>
<feature type="domain" description="AMP-dependent synthetase/ligase" evidence="2">
    <location>
        <begin position="47"/>
        <end position="408"/>
    </location>
</feature>
<dbReference type="PANTHER" id="PTHR43352:SF1">
    <property type="entry name" value="ANTHRANILATE--COA LIGASE"/>
    <property type="match status" value="1"/>
</dbReference>
<name>A0ABU9X2D2_9MICC</name>
<dbReference type="PANTHER" id="PTHR43352">
    <property type="entry name" value="ACETYL-COA SYNTHETASE"/>
    <property type="match status" value="1"/>
</dbReference>
<gene>
    <name evidence="4" type="ORF">ABCQ75_13830</name>
</gene>
<evidence type="ECO:0000259" key="3">
    <source>
        <dbReference type="Pfam" id="PF13193"/>
    </source>
</evidence>
<evidence type="ECO:0000313" key="5">
    <source>
        <dbReference type="Proteomes" id="UP001422074"/>
    </source>
</evidence>
<keyword evidence="1" id="KW-0436">Ligase</keyword>
<dbReference type="Pfam" id="PF00501">
    <property type="entry name" value="AMP-binding"/>
    <property type="match status" value="1"/>
</dbReference>
<reference evidence="4 5" key="1">
    <citation type="submission" date="2024-05" db="EMBL/GenBank/DDBJ databases">
        <title>Sinomonas sp. nov., isolated from a waste landfill.</title>
        <authorList>
            <person name="Zhao Y."/>
        </authorList>
    </citation>
    <scope>NUCLEOTIDE SEQUENCE [LARGE SCALE GENOMIC DNA]</scope>
    <source>
        <strain evidence="4 5">CCTCC AB2014300</strain>
    </source>
</reference>
<dbReference type="Gene3D" id="3.30.300.30">
    <property type="match status" value="1"/>
</dbReference>
<dbReference type="InterPro" id="IPR025110">
    <property type="entry name" value="AMP-bd_C"/>
</dbReference>
<proteinExistence type="predicted"/>
<dbReference type="Pfam" id="PF13193">
    <property type="entry name" value="AMP-binding_C"/>
    <property type="match status" value="1"/>
</dbReference>
<dbReference type="EMBL" id="JBDFRB010000015">
    <property type="protein sequence ID" value="MEN2745602.1"/>
    <property type="molecule type" value="Genomic_DNA"/>
</dbReference>
<dbReference type="Proteomes" id="UP001422074">
    <property type="component" value="Unassembled WGS sequence"/>
</dbReference>